<name>G2QTA1_THETT</name>
<dbReference type="CDD" id="cd24163">
    <property type="entry name" value="RWDD2_C"/>
    <property type="match status" value="1"/>
</dbReference>
<dbReference type="eggNOG" id="ENOG502S3UC">
    <property type="taxonomic scope" value="Eukaryota"/>
</dbReference>
<sequence>MPMSLFHALIRTHHITSRKKVALLRKAADKYECYALLRSGGCPGIMYCKGSEEGVRDWVATVQRLRYKDFQLALKPAPIDPETSPLRERTGLFEVESVKEFAAAMEKRGISEWWKRGMGFA</sequence>
<proteinExistence type="predicted"/>
<evidence type="ECO:0000313" key="2">
    <source>
        <dbReference type="Proteomes" id="UP000008181"/>
    </source>
</evidence>
<dbReference type="KEGG" id="ttt:THITE_2107202"/>
<dbReference type="HOGENOM" id="CLU_115008_0_0_1"/>
<dbReference type="Proteomes" id="UP000008181">
    <property type="component" value="Chromosome 1"/>
</dbReference>
<organism evidence="1 2">
    <name type="scientific">Thermothielavioides terrestris (strain ATCC 38088 / NRRL 8126)</name>
    <name type="common">Thielavia terrestris</name>
    <dbReference type="NCBI Taxonomy" id="578455"/>
    <lineage>
        <taxon>Eukaryota</taxon>
        <taxon>Fungi</taxon>
        <taxon>Dikarya</taxon>
        <taxon>Ascomycota</taxon>
        <taxon>Pezizomycotina</taxon>
        <taxon>Sordariomycetes</taxon>
        <taxon>Sordariomycetidae</taxon>
        <taxon>Sordariales</taxon>
        <taxon>Chaetomiaceae</taxon>
        <taxon>Thermothielavioides</taxon>
        <taxon>Thermothielavioides terrestris</taxon>
    </lineage>
</organism>
<reference evidence="1 2" key="1">
    <citation type="journal article" date="2011" name="Nat. Biotechnol.">
        <title>Comparative genomic analysis of the thermophilic biomass-degrading fungi Myceliophthora thermophila and Thielavia terrestris.</title>
        <authorList>
            <person name="Berka R.M."/>
            <person name="Grigoriev I.V."/>
            <person name="Otillar R."/>
            <person name="Salamov A."/>
            <person name="Grimwood J."/>
            <person name="Reid I."/>
            <person name="Ishmael N."/>
            <person name="John T."/>
            <person name="Darmond C."/>
            <person name="Moisan M.-C."/>
            <person name="Henrissat B."/>
            <person name="Coutinho P.M."/>
            <person name="Lombard V."/>
            <person name="Natvig D.O."/>
            <person name="Lindquist E."/>
            <person name="Schmutz J."/>
            <person name="Lucas S."/>
            <person name="Harris P."/>
            <person name="Powlowski J."/>
            <person name="Bellemare A."/>
            <person name="Taylor D."/>
            <person name="Butler G."/>
            <person name="de Vries R.P."/>
            <person name="Allijn I.E."/>
            <person name="van den Brink J."/>
            <person name="Ushinsky S."/>
            <person name="Storms R."/>
            <person name="Powell A.J."/>
            <person name="Paulsen I.T."/>
            <person name="Elbourne L.D.H."/>
            <person name="Baker S.E."/>
            <person name="Magnuson J."/>
            <person name="LaBoissiere S."/>
            <person name="Clutterbuck A.J."/>
            <person name="Martinez D."/>
            <person name="Wogulis M."/>
            <person name="de Leon A.L."/>
            <person name="Rey M.W."/>
            <person name="Tsang A."/>
        </authorList>
    </citation>
    <scope>NUCLEOTIDE SEQUENCE [LARGE SCALE GENOMIC DNA]</scope>
    <source>
        <strain evidence="2">ATCC 38088 / NRRL 8126</strain>
    </source>
</reference>
<dbReference type="RefSeq" id="XP_003649054.1">
    <property type="nucleotide sequence ID" value="XM_003649006.1"/>
</dbReference>
<dbReference type="GeneID" id="11521160"/>
<dbReference type="InterPro" id="IPR059181">
    <property type="entry name" value="RWDD2A-B_C"/>
</dbReference>
<dbReference type="OrthoDB" id="432412at2759"/>
<dbReference type="EMBL" id="CP003009">
    <property type="protein sequence ID" value="AEO62718.1"/>
    <property type="molecule type" value="Genomic_DNA"/>
</dbReference>
<evidence type="ECO:0000313" key="1">
    <source>
        <dbReference type="EMBL" id="AEO62718.1"/>
    </source>
</evidence>
<protein>
    <submittedName>
        <fullName evidence="1">Uncharacterized protein</fullName>
    </submittedName>
</protein>
<accession>G2QTA1</accession>
<dbReference type="STRING" id="578455.G2QTA1"/>
<gene>
    <name evidence="1" type="ORF">THITE_2107202</name>
</gene>
<keyword evidence="2" id="KW-1185">Reference proteome</keyword>
<dbReference type="AlphaFoldDB" id="G2QTA1"/>